<accession>A0AAN7T3F8</accession>
<feature type="domain" description="AB hydrolase-1" evidence="1">
    <location>
        <begin position="6"/>
        <end position="252"/>
    </location>
</feature>
<name>A0AAN7T3F8_9EURO</name>
<dbReference type="EMBL" id="JAVRRJ010000002">
    <property type="protein sequence ID" value="KAK5088961.1"/>
    <property type="molecule type" value="Genomic_DNA"/>
</dbReference>
<dbReference type="Proteomes" id="UP001309876">
    <property type="component" value="Unassembled WGS sequence"/>
</dbReference>
<evidence type="ECO:0000259" key="1">
    <source>
        <dbReference type="Pfam" id="PF12697"/>
    </source>
</evidence>
<evidence type="ECO:0000313" key="3">
    <source>
        <dbReference type="Proteomes" id="UP001309876"/>
    </source>
</evidence>
<keyword evidence="3" id="KW-1185">Reference proteome</keyword>
<dbReference type="InterPro" id="IPR000073">
    <property type="entry name" value="AB_hydrolase_1"/>
</dbReference>
<reference evidence="2 3" key="1">
    <citation type="submission" date="2023-08" db="EMBL/GenBank/DDBJ databases">
        <title>Black Yeasts Isolated from many extreme environments.</title>
        <authorList>
            <person name="Coleine C."/>
            <person name="Stajich J.E."/>
            <person name="Selbmann L."/>
        </authorList>
    </citation>
    <scope>NUCLEOTIDE SEQUENCE [LARGE SCALE GENOMIC DNA]</scope>
    <source>
        <strain evidence="2 3">CCFEE 5910</strain>
    </source>
</reference>
<sequence length="266" mass="28697">MSKPYIVLVPGSFGLPVFYADNVSTLIAKGYYIDVIHMPSIGLSTLQGRPGPPATMNDDATFIAEKVERLADEGKDVVLIGHSYGGVPMTQSVKGLSKEERTKQGKAGGLVRMGYLTCLVPEVGKAAKDVLGEAPPEQTIPLSISEDGWMHHEHPETTARITLSSMSVEKGAEWIRKMPKHSAISFVGELTYPGYKDVPISYLLCEDDLCIPRDVQQAGIDVIERASGKKVDVTSIKADHCPNVTAPQAVVDWVVNVVERASAGHS</sequence>
<dbReference type="SUPFAM" id="SSF53474">
    <property type="entry name" value="alpha/beta-Hydrolases"/>
    <property type="match status" value="1"/>
</dbReference>
<dbReference type="Pfam" id="PF12697">
    <property type="entry name" value="Abhydrolase_6"/>
    <property type="match status" value="1"/>
</dbReference>
<dbReference type="Gene3D" id="3.40.50.1820">
    <property type="entry name" value="alpha/beta hydrolase"/>
    <property type="match status" value="1"/>
</dbReference>
<protein>
    <recommendedName>
        <fullName evidence="1">AB hydrolase-1 domain-containing protein</fullName>
    </recommendedName>
</protein>
<comment type="caution">
    <text evidence="2">The sequence shown here is derived from an EMBL/GenBank/DDBJ whole genome shotgun (WGS) entry which is preliminary data.</text>
</comment>
<proteinExistence type="predicted"/>
<evidence type="ECO:0000313" key="2">
    <source>
        <dbReference type="EMBL" id="KAK5088961.1"/>
    </source>
</evidence>
<dbReference type="InterPro" id="IPR052897">
    <property type="entry name" value="Sec-Metab_Biosynth_Hydrolase"/>
</dbReference>
<dbReference type="PANTHER" id="PTHR37017">
    <property type="entry name" value="AB HYDROLASE-1 DOMAIN-CONTAINING PROTEIN-RELATED"/>
    <property type="match status" value="1"/>
</dbReference>
<dbReference type="PANTHER" id="PTHR37017:SF13">
    <property type="entry name" value="AB HYDROLASE-1 DOMAIN-CONTAINING PROTEIN"/>
    <property type="match status" value="1"/>
</dbReference>
<dbReference type="AlphaFoldDB" id="A0AAN7T3F8"/>
<gene>
    <name evidence="2" type="ORF">LTR05_003185</name>
</gene>
<organism evidence="2 3">
    <name type="scientific">Lithohypha guttulata</name>
    <dbReference type="NCBI Taxonomy" id="1690604"/>
    <lineage>
        <taxon>Eukaryota</taxon>
        <taxon>Fungi</taxon>
        <taxon>Dikarya</taxon>
        <taxon>Ascomycota</taxon>
        <taxon>Pezizomycotina</taxon>
        <taxon>Eurotiomycetes</taxon>
        <taxon>Chaetothyriomycetidae</taxon>
        <taxon>Chaetothyriales</taxon>
        <taxon>Trichomeriaceae</taxon>
        <taxon>Lithohypha</taxon>
    </lineage>
</organism>
<dbReference type="InterPro" id="IPR029058">
    <property type="entry name" value="AB_hydrolase_fold"/>
</dbReference>